<evidence type="ECO:0000313" key="2">
    <source>
        <dbReference type="EMBL" id="TYO96103.1"/>
    </source>
</evidence>
<gene>
    <name evidence="2" type="ORF">EDC39_11549</name>
</gene>
<organism evidence="2 3">
    <name type="scientific">Geothermobacter ehrlichii</name>
    <dbReference type="NCBI Taxonomy" id="213224"/>
    <lineage>
        <taxon>Bacteria</taxon>
        <taxon>Pseudomonadati</taxon>
        <taxon>Thermodesulfobacteriota</taxon>
        <taxon>Desulfuromonadia</taxon>
        <taxon>Desulfuromonadales</taxon>
        <taxon>Geothermobacteraceae</taxon>
        <taxon>Geothermobacter</taxon>
    </lineage>
</organism>
<evidence type="ECO:0008006" key="4">
    <source>
        <dbReference type="Google" id="ProtNLM"/>
    </source>
</evidence>
<dbReference type="Proteomes" id="UP000324159">
    <property type="component" value="Unassembled WGS sequence"/>
</dbReference>
<feature type="signal peptide" evidence="1">
    <location>
        <begin position="1"/>
        <end position="28"/>
    </location>
</feature>
<keyword evidence="1" id="KW-0732">Signal</keyword>
<reference evidence="2 3" key="1">
    <citation type="submission" date="2019-07" db="EMBL/GenBank/DDBJ databases">
        <title>Genomic Encyclopedia of Type Strains, Phase IV (KMG-IV): sequencing the most valuable type-strain genomes for metagenomic binning, comparative biology and taxonomic classification.</title>
        <authorList>
            <person name="Goeker M."/>
        </authorList>
    </citation>
    <scope>NUCLEOTIDE SEQUENCE [LARGE SCALE GENOMIC DNA]</scope>
    <source>
        <strain evidence="2 3">SS015</strain>
    </source>
</reference>
<evidence type="ECO:0000256" key="1">
    <source>
        <dbReference type="SAM" id="SignalP"/>
    </source>
</evidence>
<sequence>MSVRCCLAKAAPLCALVLLLFVPGPAQAVELRIQSDTIVRGFERDPGTGTDEAVIPGYEYLQADVGSLSEAGLSFHFYGWGRADLADNGFYSDTTAGEILYGYLQYRDSATGLQARLGRQYLFAGVSNEAVDGLSLAADLGPLFFLSLYGGQPVGLDSTGGRDGDSIYGGRLAVHVADWGDVGFSYKNIDNDSDTAEQMAGIDLSLYLPGGISLFGNSVRNLETDGWAEHSWELQYDMGAWRLRPLVSMFEYSDYFGTGANAVNPFRFLAASGEKITVYGADLTRRGEVWTLGGKVRAYSYDQAGDNAYYAVLASWHGEEDTELGGELGFMDGDTDRQGYGQARLYAYVGGLRGRCWVDFVSGDLVYYWYDQSIYGEDASFFVSFGTGRTFLDGALQLKVSGDYSSDPYFDDDVRGLFTLTYAYDHGQ</sequence>
<dbReference type="RefSeq" id="WP_148896915.1">
    <property type="nucleotide sequence ID" value="NZ_VNIB01000015.1"/>
</dbReference>
<dbReference type="AlphaFoldDB" id="A0A5D3WHE7"/>
<evidence type="ECO:0000313" key="3">
    <source>
        <dbReference type="Proteomes" id="UP000324159"/>
    </source>
</evidence>
<comment type="caution">
    <text evidence="2">The sequence shown here is derived from an EMBL/GenBank/DDBJ whole genome shotgun (WGS) entry which is preliminary data.</text>
</comment>
<accession>A0A5D3WHE7</accession>
<protein>
    <recommendedName>
        <fullName evidence="4">Porin</fullName>
    </recommendedName>
</protein>
<dbReference type="OrthoDB" id="5390943at2"/>
<name>A0A5D3WHE7_9BACT</name>
<dbReference type="EMBL" id="VNIB01000015">
    <property type="protein sequence ID" value="TYO96103.1"/>
    <property type="molecule type" value="Genomic_DNA"/>
</dbReference>
<keyword evidence="3" id="KW-1185">Reference proteome</keyword>
<feature type="chain" id="PRO_5022751988" description="Porin" evidence="1">
    <location>
        <begin position="29"/>
        <end position="428"/>
    </location>
</feature>
<proteinExistence type="predicted"/>